<sequence>MKTLVVYESQTGFTQQYALWIARRLHCPLVDRAFLTPQEMSTCDLLIYGGHVSSRGVSGFRTLRRRFGAQLPDALVVFGTGMLGQEQIDCDRIRARTFRGFPMQPQFFYFRGTIEPADVPLRFKWRVHINRRKQPKETPLTDINAVRPLLEAVQLMQDTMGGPDLDDLS</sequence>
<evidence type="ECO:0000259" key="1">
    <source>
        <dbReference type="Pfam" id="PF12724"/>
    </source>
</evidence>
<reference evidence="3" key="1">
    <citation type="journal article" date="2019" name="Int. J. Syst. Evol. Microbiol.">
        <title>The Global Catalogue of Microorganisms (GCM) 10K type strain sequencing project: providing services to taxonomists for standard genome sequencing and annotation.</title>
        <authorList>
            <consortium name="The Broad Institute Genomics Platform"/>
            <consortium name="The Broad Institute Genome Sequencing Center for Infectious Disease"/>
            <person name="Wu L."/>
            <person name="Ma J."/>
        </authorList>
    </citation>
    <scope>NUCLEOTIDE SEQUENCE [LARGE SCALE GENOMIC DNA]</scope>
    <source>
        <strain evidence="3">CCM 8980</strain>
    </source>
</reference>
<proteinExistence type="predicted"/>
<gene>
    <name evidence="2" type="ORF">ACFQ4P_02375</name>
</gene>
<evidence type="ECO:0000313" key="2">
    <source>
        <dbReference type="EMBL" id="MFD1429095.1"/>
    </source>
</evidence>
<accession>A0ABW4CHN2</accession>
<dbReference type="InterPro" id="IPR029039">
    <property type="entry name" value="Flavoprotein-like_sf"/>
</dbReference>
<evidence type="ECO:0000313" key="3">
    <source>
        <dbReference type="Proteomes" id="UP001597196"/>
    </source>
</evidence>
<name>A0ABW4CHN2_9LACO</name>
<dbReference type="RefSeq" id="WP_203627117.1">
    <property type="nucleotide sequence ID" value="NZ_BOLQ01000011.1"/>
</dbReference>
<feature type="domain" description="Flavodoxin" evidence="1">
    <location>
        <begin position="4"/>
        <end position="89"/>
    </location>
</feature>
<comment type="caution">
    <text evidence="2">The sequence shown here is derived from an EMBL/GenBank/DDBJ whole genome shotgun (WGS) entry which is preliminary data.</text>
</comment>
<dbReference type="Pfam" id="PF12724">
    <property type="entry name" value="Flavodoxin_5"/>
    <property type="match status" value="1"/>
</dbReference>
<dbReference type="Proteomes" id="UP001597196">
    <property type="component" value="Unassembled WGS sequence"/>
</dbReference>
<dbReference type="InterPro" id="IPR026816">
    <property type="entry name" value="Flavodoxin_dom"/>
</dbReference>
<protein>
    <submittedName>
        <fullName evidence="2">Flavodoxin domain-containing protein</fullName>
    </submittedName>
</protein>
<dbReference type="EMBL" id="JBHTOC010000002">
    <property type="protein sequence ID" value="MFD1429095.1"/>
    <property type="molecule type" value="Genomic_DNA"/>
</dbReference>
<dbReference type="SUPFAM" id="SSF52218">
    <property type="entry name" value="Flavoproteins"/>
    <property type="match status" value="1"/>
</dbReference>
<keyword evidence="3" id="KW-1185">Reference proteome</keyword>
<organism evidence="2 3">
    <name type="scientific">Lacticaseibacillus mingshuiensis</name>
    <dbReference type="NCBI Taxonomy" id="2799574"/>
    <lineage>
        <taxon>Bacteria</taxon>
        <taxon>Bacillati</taxon>
        <taxon>Bacillota</taxon>
        <taxon>Bacilli</taxon>
        <taxon>Lactobacillales</taxon>
        <taxon>Lactobacillaceae</taxon>
        <taxon>Lacticaseibacillus</taxon>
    </lineage>
</organism>